<keyword evidence="1" id="KW-0677">Repeat</keyword>
<dbReference type="Pfam" id="PF13857">
    <property type="entry name" value="Ank_5"/>
    <property type="match status" value="1"/>
</dbReference>
<comment type="caution">
    <text evidence="4">The sequence shown here is derived from an EMBL/GenBank/DDBJ whole genome shotgun (WGS) entry which is preliminary data.</text>
</comment>
<sequence>MLKLLLENGADVNDLDGNTALTNAAKKRDFLTVERLMAAGIDINRRDASGKTAAKVALSELWDDVAEIITAENQQRLMQEAEALLD</sequence>
<organism evidence="4 5">
    <name type="scientific">Phytophthora fragariae</name>
    <dbReference type="NCBI Taxonomy" id="53985"/>
    <lineage>
        <taxon>Eukaryota</taxon>
        <taxon>Sar</taxon>
        <taxon>Stramenopiles</taxon>
        <taxon>Oomycota</taxon>
        <taxon>Peronosporomycetes</taxon>
        <taxon>Peronosporales</taxon>
        <taxon>Peronosporaceae</taxon>
        <taxon>Phytophthora</taxon>
    </lineage>
</organism>
<dbReference type="EMBL" id="QXFY01001792">
    <property type="protein sequence ID" value="KAE9309379.1"/>
    <property type="molecule type" value="Genomic_DNA"/>
</dbReference>
<dbReference type="InterPro" id="IPR002110">
    <property type="entry name" value="Ankyrin_rpt"/>
</dbReference>
<feature type="repeat" description="ANK" evidence="3">
    <location>
        <begin position="1"/>
        <end position="17"/>
    </location>
</feature>
<name>A0A6G0QYQ5_9STRA</name>
<dbReference type="Gene3D" id="1.25.40.20">
    <property type="entry name" value="Ankyrin repeat-containing domain"/>
    <property type="match status" value="1"/>
</dbReference>
<evidence type="ECO:0000256" key="3">
    <source>
        <dbReference type="PROSITE-ProRule" id="PRU00023"/>
    </source>
</evidence>
<dbReference type="SUPFAM" id="SSF48403">
    <property type="entry name" value="Ankyrin repeat"/>
    <property type="match status" value="1"/>
</dbReference>
<dbReference type="PROSITE" id="PS50297">
    <property type="entry name" value="ANK_REP_REGION"/>
    <property type="match status" value="1"/>
</dbReference>
<evidence type="ECO:0000313" key="4">
    <source>
        <dbReference type="EMBL" id="KAE9309379.1"/>
    </source>
</evidence>
<evidence type="ECO:0000256" key="2">
    <source>
        <dbReference type="ARBA" id="ARBA00023043"/>
    </source>
</evidence>
<evidence type="ECO:0000313" key="5">
    <source>
        <dbReference type="Proteomes" id="UP000486351"/>
    </source>
</evidence>
<feature type="repeat" description="ANK" evidence="3">
    <location>
        <begin position="16"/>
        <end position="48"/>
    </location>
</feature>
<dbReference type="PANTHER" id="PTHR24171">
    <property type="entry name" value="ANKYRIN REPEAT DOMAIN-CONTAINING PROTEIN 39-RELATED"/>
    <property type="match status" value="1"/>
</dbReference>
<evidence type="ECO:0000256" key="1">
    <source>
        <dbReference type="ARBA" id="ARBA00022737"/>
    </source>
</evidence>
<dbReference type="AlphaFoldDB" id="A0A6G0QYQ5"/>
<keyword evidence="2 3" id="KW-0040">ANK repeat</keyword>
<reference evidence="4 5" key="1">
    <citation type="submission" date="2018-09" db="EMBL/GenBank/DDBJ databases">
        <title>Genomic investigation of the strawberry pathogen Phytophthora fragariae indicates pathogenicity is determined by transcriptional variation in three key races.</title>
        <authorList>
            <person name="Adams T.M."/>
            <person name="Armitage A.D."/>
            <person name="Sobczyk M.K."/>
            <person name="Bates H.J."/>
            <person name="Dunwell J.M."/>
            <person name="Nellist C.F."/>
            <person name="Harrison R.J."/>
        </authorList>
    </citation>
    <scope>NUCLEOTIDE SEQUENCE [LARGE SCALE GENOMIC DNA]</scope>
    <source>
        <strain evidence="4 5">NOV-77</strain>
    </source>
</reference>
<accession>A0A6G0QYQ5</accession>
<gene>
    <name evidence="4" type="ORF">PF008_g20713</name>
</gene>
<protein>
    <submittedName>
        <fullName evidence="4">Uncharacterized protein</fullName>
    </submittedName>
</protein>
<dbReference type="Proteomes" id="UP000486351">
    <property type="component" value="Unassembled WGS sequence"/>
</dbReference>
<dbReference type="InterPro" id="IPR036770">
    <property type="entry name" value="Ankyrin_rpt-contain_sf"/>
</dbReference>
<dbReference type="PROSITE" id="PS50088">
    <property type="entry name" value="ANK_REPEAT"/>
    <property type="match status" value="2"/>
</dbReference>
<proteinExistence type="predicted"/>